<feature type="signal peptide" evidence="1">
    <location>
        <begin position="1"/>
        <end position="27"/>
    </location>
</feature>
<dbReference type="OrthoDB" id="1662798at2"/>
<dbReference type="SUPFAM" id="SSF56935">
    <property type="entry name" value="Porins"/>
    <property type="match status" value="1"/>
</dbReference>
<comment type="caution">
    <text evidence="2">The sequence shown here is derived from an EMBL/GenBank/DDBJ whole genome shotgun (WGS) entry which is preliminary data.</text>
</comment>
<protein>
    <recommendedName>
        <fullName evidence="4">Porin</fullName>
    </recommendedName>
</protein>
<reference evidence="2 3" key="1">
    <citation type="submission" date="2018-08" db="EMBL/GenBank/DDBJ databases">
        <title>A genome reference for cultivated species of the human gut microbiota.</title>
        <authorList>
            <person name="Zou Y."/>
            <person name="Xue W."/>
            <person name="Luo G."/>
        </authorList>
    </citation>
    <scope>NUCLEOTIDE SEQUENCE [LARGE SCALE GENOMIC DNA]</scope>
    <source>
        <strain evidence="2 3">AM25-21AC</strain>
    </source>
</reference>
<dbReference type="RefSeq" id="WP_118174923.1">
    <property type="nucleotide sequence ID" value="NZ_JAQEAO010000062.1"/>
</dbReference>
<sequence length="399" mass="45387">MIATTKRARILAGCLALLSAAPIPAAAAKVQQDSAKSVKSKTAPEMEQETEIIDRLEKADARHSYPQLTLHGDYRFLYGKGRFHASLPDRRTGTLRRTDQAVFRAERRLRLFPFIETSPGTSIRTMLEDKRDSKDESRNKHLTLSRLYLQHENPHTKIEVGRFNYYLMDGSIIDKRIDGLRFRTGSDDWPQGSLTVFLGRTTDGPDEQKDGVSVLWKKALGKLDASAVYLDFRQRHDLPTSEPKLRSLGLPTGRIGQGFDRQRIASLAAKYHPTSKWQLGLELLQADGRHYADAYREREGGFVALVQYGELDERKTGSFASWLRYYDQPSASVLYPTMDADAGFFRREGFRGWGARTDYVITPGLVCAVEGFRLENRRESPLLRRMHEYILGTSITAYF</sequence>
<dbReference type="AlphaFoldDB" id="A0A414NYC5"/>
<dbReference type="Proteomes" id="UP000283442">
    <property type="component" value="Unassembled WGS sequence"/>
</dbReference>
<proteinExistence type="predicted"/>
<evidence type="ECO:0000313" key="2">
    <source>
        <dbReference type="EMBL" id="RHF52748.1"/>
    </source>
</evidence>
<dbReference type="EMBL" id="QRHE01000002">
    <property type="protein sequence ID" value="RHF52748.1"/>
    <property type="molecule type" value="Genomic_DNA"/>
</dbReference>
<evidence type="ECO:0000313" key="3">
    <source>
        <dbReference type="Proteomes" id="UP000283442"/>
    </source>
</evidence>
<evidence type="ECO:0008006" key="4">
    <source>
        <dbReference type="Google" id="ProtNLM"/>
    </source>
</evidence>
<gene>
    <name evidence="2" type="ORF">DW674_02200</name>
</gene>
<keyword evidence="1" id="KW-0732">Signal</keyword>
<evidence type="ECO:0000256" key="1">
    <source>
        <dbReference type="SAM" id="SignalP"/>
    </source>
</evidence>
<name>A0A414NYC5_9FIRM</name>
<organism evidence="2 3">
    <name type="scientific">Mitsuokella multacida</name>
    <dbReference type="NCBI Taxonomy" id="52226"/>
    <lineage>
        <taxon>Bacteria</taxon>
        <taxon>Bacillati</taxon>
        <taxon>Bacillota</taxon>
        <taxon>Negativicutes</taxon>
        <taxon>Selenomonadales</taxon>
        <taxon>Selenomonadaceae</taxon>
        <taxon>Mitsuokella</taxon>
    </lineage>
</organism>
<feature type="chain" id="PRO_5018979392" description="Porin" evidence="1">
    <location>
        <begin position="28"/>
        <end position="399"/>
    </location>
</feature>
<accession>A0A414NYC5</accession>